<evidence type="ECO:0000313" key="4">
    <source>
        <dbReference type="EMBL" id="KAK7465786.1"/>
    </source>
</evidence>
<dbReference type="Pfam" id="PF00581">
    <property type="entry name" value="Rhodanese"/>
    <property type="match status" value="1"/>
</dbReference>
<gene>
    <name evidence="3" type="primary">RDL2_2</name>
    <name evidence="4" type="synonym">RDL2_1</name>
    <name evidence="4" type="ORF">VKT23_005758</name>
    <name evidence="3" type="ORF">VKT23_007158</name>
</gene>
<dbReference type="PANTHER" id="PTHR44086">
    <property type="entry name" value="THIOSULFATE SULFURTRANSFERASE RDL2, MITOCHONDRIAL-RELATED"/>
    <property type="match status" value="1"/>
</dbReference>
<feature type="region of interest" description="Disordered" evidence="1">
    <location>
        <begin position="39"/>
        <end position="58"/>
    </location>
</feature>
<evidence type="ECO:0000313" key="5">
    <source>
        <dbReference type="Proteomes" id="UP001498398"/>
    </source>
</evidence>
<dbReference type="InterPro" id="IPR001763">
    <property type="entry name" value="Rhodanese-like_dom"/>
</dbReference>
<name>A0ABR1JMR7_9AGAR</name>
<dbReference type="EMBL" id="JBANRG010000009">
    <property type="protein sequence ID" value="KAK7463821.1"/>
    <property type="molecule type" value="Genomic_DNA"/>
</dbReference>
<dbReference type="SMART" id="SM00450">
    <property type="entry name" value="RHOD"/>
    <property type="match status" value="1"/>
</dbReference>
<dbReference type="PROSITE" id="PS50206">
    <property type="entry name" value="RHODANESE_3"/>
    <property type="match status" value="1"/>
</dbReference>
<dbReference type="PANTHER" id="PTHR44086:SF10">
    <property type="entry name" value="THIOSULFATE SULFURTRANSFERASE_RHODANESE-LIKE DOMAIN-CONTAINING PROTEIN 3"/>
    <property type="match status" value="1"/>
</dbReference>
<evidence type="ECO:0000313" key="3">
    <source>
        <dbReference type="EMBL" id="KAK7463821.1"/>
    </source>
</evidence>
<accession>A0ABR1JMR7</accession>
<dbReference type="Gene3D" id="3.40.250.10">
    <property type="entry name" value="Rhodanese-like domain"/>
    <property type="match status" value="1"/>
</dbReference>
<dbReference type="Proteomes" id="UP001498398">
    <property type="component" value="Unassembled WGS sequence"/>
</dbReference>
<organism evidence="3 5">
    <name type="scientific">Marasmiellus scandens</name>
    <dbReference type="NCBI Taxonomy" id="2682957"/>
    <lineage>
        <taxon>Eukaryota</taxon>
        <taxon>Fungi</taxon>
        <taxon>Dikarya</taxon>
        <taxon>Basidiomycota</taxon>
        <taxon>Agaricomycotina</taxon>
        <taxon>Agaricomycetes</taxon>
        <taxon>Agaricomycetidae</taxon>
        <taxon>Agaricales</taxon>
        <taxon>Marasmiineae</taxon>
        <taxon>Omphalotaceae</taxon>
        <taxon>Marasmiellus</taxon>
    </lineage>
</organism>
<protein>
    <submittedName>
        <fullName evidence="3">Thiosulfate sulfurtransferase rdl2, mitochondrial</fullName>
    </submittedName>
</protein>
<proteinExistence type="predicted"/>
<dbReference type="EMBL" id="JBANRG010000006">
    <property type="protein sequence ID" value="KAK7465786.1"/>
    <property type="molecule type" value="Genomic_DNA"/>
</dbReference>
<dbReference type="CDD" id="cd01519">
    <property type="entry name" value="RHOD_HSP67B2"/>
    <property type="match status" value="1"/>
</dbReference>
<sequence length="181" mass="20406">MFRICARRAMSPALCVQRSTRVLSLKPVTIGRIVNARFESSQTPRPDPTAARKAAQDRADELAKDWDARVISYAELKPKAESPDPNSVLIDVREPDEVIQGMIPSAVNVPLTVLGDAFRLPASTFKEKFGFEKPRKDQEVTFYCRSGKRSTTASDIAKRNGYTNILNYKGSWLEWTEKEKK</sequence>
<keyword evidence="5" id="KW-1185">Reference proteome</keyword>
<reference evidence="3 5" key="1">
    <citation type="submission" date="2024-01" db="EMBL/GenBank/DDBJ databases">
        <title>A draft genome for the cacao thread blight pathogen Marasmiellus scandens.</title>
        <authorList>
            <person name="Baruah I.K."/>
            <person name="Leung J."/>
            <person name="Bukari Y."/>
            <person name="Amoako-Attah I."/>
            <person name="Meinhardt L.W."/>
            <person name="Bailey B.A."/>
            <person name="Cohen S.P."/>
        </authorList>
    </citation>
    <scope>NUCLEOTIDE SEQUENCE [LARGE SCALE GENOMIC DNA]</scope>
    <source>
        <strain evidence="3 5">GH-19</strain>
    </source>
</reference>
<dbReference type="InterPro" id="IPR036873">
    <property type="entry name" value="Rhodanese-like_dom_sf"/>
</dbReference>
<dbReference type="SUPFAM" id="SSF52821">
    <property type="entry name" value="Rhodanese/Cell cycle control phosphatase"/>
    <property type="match status" value="1"/>
</dbReference>
<evidence type="ECO:0000259" key="2">
    <source>
        <dbReference type="PROSITE" id="PS50206"/>
    </source>
</evidence>
<comment type="caution">
    <text evidence="3">The sequence shown here is derived from an EMBL/GenBank/DDBJ whole genome shotgun (WGS) entry which is preliminary data.</text>
</comment>
<feature type="domain" description="Rhodanese" evidence="2">
    <location>
        <begin position="83"/>
        <end position="180"/>
    </location>
</feature>
<evidence type="ECO:0000256" key="1">
    <source>
        <dbReference type="SAM" id="MobiDB-lite"/>
    </source>
</evidence>